<reference evidence="1 2" key="1">
    <citation type="submission" date="2017-11" db="EMBL/GenBank/DDBJ databases">
        <title>Draft genome of Arthrobacter agilis strain UMCV2, a plant growth-promoting rhizobacterium and biocontrol capacity of phytopathogenic fungi.</title>
        <authorList>
            <person name="Martinez-Camara R."/>
            <person name="Santoyo G."/>
            <person name="Moreno-Hagelsieb G."/>
            <person name="Valencia-Cantero E."/>
        </authorList>
    </citation>
    <scope>NUCLEOTIDE SEQUENCE [LARGE SCALE GENOMIC DNA]</scope>
    <source>
        <strain evidence="1 2">UMCV2</strain>
    </source>
</reference>
<name>A0A2L0UFZ0_9MICC</name>
<dbReference type="RefSeq" id="WP_208739318.1">
    <property type="nucleotide sequence ID" value="NZ_CP024915.1"/>
</dbReference>
<evidence type="ECO:0000313" key="1">
    <source>
        <dbReference type="EMBL" id="AUZ88160.1"/>
    </source>
</evidence>
<dbReference type="Pfam" id="PF10009">
    <property type="entry name" value="DUF2252"/>
    <property type="match status" value="1"/>
</dbReference>
<dbReference type="InterPro" id="IPR011009">
    <property type="entry name" value="Kinase-like_dom_sf"/>
</dbReference>
<dbReference type="SUPFAM" id="SSF56112">
    <property type="entry name" value="Protein kinase-like (PK-like)"/>
    <property type="match status" value="1"/>
</dbReference>
<protein>
    <submittedName>
        <fullName evidence="1">DUF2252 domain-containing protein</fullName>
    </submittedName>
</protein>
<dbReference type="PANTHER" id="PTHR39441">
    <property type="entry name" value="DUF2252 DOMAIN-CONTAINING PROTEIN"/>
    <property type="match status" value="1"/>
</dbReference>
<dbReference type="EMBL" id="CP024915">
    <property type="protein sequence ID" value="AUZ88160.1"/>
    <property type="molecule type" value="Genomic_DNA"/>
</dbReference>
<dbReference type="PANTHER" id="PTHR39441:SF1">
    <property type="entry name" value="DUF2252 DOMAIN-CONTAINING PROTEIN"/>
    <property type="match status" value="1"/>
</dbReference>
<dbReference type="AlphaFoldDB" id="A0A2L0UFZ0"/>
<proteinExistence type="predicted"/>
<gene>
    <name evidence="1" type="ORF">CVO76_11310</name>
</gene>
<evidence type="ECO:0000313" key="2">
    <source>
        <dbReference type="Proteomes" id="UP000239187"/>
    </source>
</evidence>
<dbReference type="Proteomes" id="UP000239187">
    <property type="component" value="Chromosome"/>
</dbReference>
<dbReference type="InterPro" id="IPR018721">
    <property type="entry name" value="DUF2252"/>
</dbReference>
<accession>A0A2L0UFZ0</accession>
<sequence>MADTDSRQQHIVSTLVEAHQDLMEVDPLAFRARFRKMAADPYAFYRGSAALFYTDMAELDDAWADERTGRVWIHGDLHAENFGTYMSNQGRLTFDVNDFDEAYVGHFSWDLRRFVASLTLLCWQKALPSRAVRDLAHTYLEAYLGRVEDYVDNEQSTFAFGLDNAEGSIYRVLQQARAARRTGLLDSLTLIEDYERTFRDDGSIRALDDDEYAEVADAFERYLGTVPDSERSRRRVFYRIKGIVGKKGFGIGSAGLPTYNVLIEGFDEAQENDIILTMKQSNIAAPSRIVRDERVRGYFEDDGHRAVISQRSLQSHTDPFLGYTTIRGVSFVVSELSPYKRDLSWDDLTEPEQMDPVLEALGQATAKIHCSTDEDSDHDLVPFRTETAIMAAVDRDRDGFLEDIVGFGEAYADTVRQDHALFVDAFREGLISAVPAA</sequence>
<organism evidence="1 2">
    <name type="scientific">Arthrobacter agilis</name>
    <dbReference type="NCBI Taxonomy" id="37921"/>
    <lineage>
        <taxon>Bacteria</taxon>
        <taxon>Bacillati</taxon>
        <taxon>Actinomycetota</taxon>
        <taxon>Actinomycetes</taxon>
        <taxon>Micrococcales</taxon>
        <taxon>Micrococcaceae</taxon>
        <taxon>Arthrobacter</taxon>
    </lineage>
</organism>